<organism evidence="6 7">
    <name type="scientific">Arachidicoccus soli</name>
    <dbReference type="NCBI Taxonomy" id="2341117"/>
    <lineage>
        <taxon>Bacteria</taxon>
        <taxon>Pseudomonadati</taxon>
        <taxon>Bacteroidota</taxon>
        <taxon>Chitinophagia</taxon>
        <taxon>Chitinophagales</taxon>
        <taxon>Chitinophagaceae</taxon>
        <taxon>Arachidicoccus</taxon>
    </lineage>
</organism>
<dbReference type="GO" id="GO:0019825">
    <property type="term" value="F:oxygen binding"/>
    <property type="evidence" value="ECO:0007669"/>
    <property type="project" value="InterPro"/>
</dbReference>
<dbReference type="EMBL" id="CP032489">
    <property type="protein sequence ID" value="AYD47114.1"/>
    <property type="molecule type" value="Genomic_DNA"/>
</dbReference>
<dbReference type="InterPro" id="IPR001486">
    <property type="entry name" value="Hemoglobin_trunc"/>
</dbReference>
<dbReference type="OrthoDB" id="25954at2"/>
<evidence type="ECO:0000313" key="7">
    <source>
        <dbReference type="Proteomes" id="UP000266118"/>
    </source>
</evidence>
<dbReference type="Pfam" id="PF01152">
    <property type="entry name" value="Bac_globin"/>
    <property type="match status" value="1"/>
</dbReference>
<feature type="binding site" description="distal binding residue" evidence="5">
    <location>
        <position position="45"/>
    </location>
    <ligand>
        <name>heme</name>
        <dbReference type="ChEBI" id="CHEBI:30413"/>
    </ligand>
    <ligandPart>
        <name>Fe</name>
        <dbReference type="ChEBI" id="CHEBI:18248"/>
    </ligandPart>
</feature>
<keyword evidence="1" id="KW-0813">Transport</keyword>
<evidence type="ECO:0000313" key="6">
    <source>
        <dbReference type="EMBL" id="AYD47114.1"/>
    </source>
</evidence>
<evidence type="ECO:0000256" key="2">
    <source>
        <dbReference type="ARBA" id="ARBA00022617"/>
    </source>
</evidence>
<dbReference type="RefSeq" id="WP_119985884.1">
    <property type="nucleotide sequence ID" value="NZ_CP032489.1"/>
</dbReference>
<keyword evidence="3 5" id="KW-0479">Metal-binding</keyword>
<evidence type="ECO:0000256" key="3">
    <source>
        <dbReference type="ARBA" id="ARBA00022723"/>
    </source>
</evidence>
<dbReference type="GO" id="GO:0046872">
    <property type="term" value="F:metal ion binding"/>
    <property type="evidence" value="ECO:0007669"/>
    <property type="project" value="UniProtKB-KW"/>
</dbReference>
<dbReference type="Proteomes" id="UP000266118">
    <property type="component" value="Chromosome"/>
</dbReference>
<reference evidence="6 7" key="1">
    <citation type="submission" date="2018-09" db="EMBL/GenBank/DDBJ databases">
        <title>Arachidicoccus sp. nov., a bacterium isolated from soil.</title>
        <authorList>
            <person name="Weon H.-Y."/>
            <person name="Kwon S.-W."/>
            <person name="Lee S.A."/>
        </authorList>
    </citation>
    <scope>NUCLEOTIDE SEQUENCE [LARGE SCALE GENOMIC DNA]</scope>
    <source>
        <strain evidence="6 7">KIS59-12</strain>
    </source>
</reference>
<evidence type="ECO:0000256" key="5">
    <source>
        <dbReference type="PIRSR" id="PIRSR601486-1"/>
    </source>
</evidence>
<dbReference type="InterPro" id="IPR012292">
    <property type="entry name" value="Globin/Proto"/>
</dbReference>
<protein>
    <submittedName>
        <fullName evidence="6">Group III truncated hemoglobin</fullName>
    </submittedName>
</protein>
<dbReference type="GO" id="GO:0020037">
    <property type="term" value="F:heme binding"/>
    <property type="evidence" value="ECO:0007669"/>
    <property type="project" value="InterPro"/>
</dbReference>
<dbReference type="Gene3D" id="1.10.490.10">
    <property type="entry name" value="Globins"/>
    <property type="match status" value="1"/>
</dbReference>
<dbReference type="InterPro" id="IPR009050">
    <property type="entry name" value="Globin-like_sf"/>
</dbReference>
<dbReference type="KEGG" id="ark:D6B99_05495"/>
<proteinExistence type="predicted"/>
<keyword evidence="7" id="KW-1185">Reference proteome</keyword>
<evidence type="ECO:0000256" key="4">
    <source>
        <dbReference type="ARBA" id="ARBA00023004"/>
    </source>
</evidence>
<evidence type="ECO:0000256" key="1">
    <source>
        <dbReference type="ARBA" id="ARBA00022448"/>
    </source>
</evidence>
<dbReference type="SUPFAM" id="SSF46458">
    <property type="entry name" value="Globin-like"/>
    <property type="match status" value="1"/>
</dbReference>
<sequence length="131" mass="16115">MLDQKEILSIEDIKLLVDTFYEKVRQDKLIGPIFEERIQNRWPEHLERMYRFWQTVLLDEHTYFGSPFPPHAQLPVVWEHFERWLELFNANIDEKFSGKIAEEAKWRANKMAEMFNYKIQYYRDNNAKPIY</sequence>
<keyword evidence="2 5" id="KW-0349">Heme</keyword>
<gene>
    <name evidence="6" type="ORF">D6B99_05495</name>
</gene>
<keyword evidence="4 5" id="KW-0408">Iron</keyword>
<accession>A0A386HP90</accession>
<dbReference type="CDD" id="cd08916">
    <property type="entry name" value="TrHb3_P"/>
    <property type="match status" value="1"/>
</dbReference>
<dbReference type="AlphaFoldDB" id="A0A386HP90"/>
<name>A0A386HP90_9BACT</name>